<name>I4CBC6_DESTA</name>
<feature type="transmembrane region" description="Helical" evidence="9">
    <location>
        <begin position="234"/>
        <end position="259"/>
    </location>
</feature>
<keyword evidence="6 9" id="KW-1133">Transmembrane helix</keyword>
<dbReference type="STRING" id="706587.Desti_4231"/>
<evidence type="ECO:0000256" key="8">
    <source>
        <dbReference type="ARBA" id="ARBA00037998"/>
    </source>
</evidence>
<dbReference type="eggNOG" id="COG0559">
    <property type="taxonomic scope" value="Bacteria"/>
</dbReference>
<evidence type="ECO:0000256" key="5">
    <source>
        <dbReference type="ARBA" id="ARBA00022970"/>
    </source>
</evidence>
<dbReference type="Pfam" id="PF02653">
    <property type="entry name" value="BPD_transp_2"/>
    <property type="match status" value="1"/>
</dbReference>
<feature type="transmembrane region" description="Helical" evidence="9">
    <location>
        <begin position="58"/>
        <end position="79"/>
    </location>
</feature>
<dbReference type="GO" id="GO:0006865">
    <property type="term" value="P:amino acid transport"/>
    <property type="evidence" value="ECO:0007669"/>
    <property type="project" value="UniProtKB-KW"/>
</dbReference>
<evidence type="ECO:0000256" key="4">
    <source>
        <dbReference type="ARBA" id="ARBA00022692"/>
    </source>
</evidence>
<feature type="transmembrane region" description="Helical" evidence="9">
    <location>
        <begin position="91"/>
        <end position="108"/>
    </location>
</feature>
<keyword evidence="7 9" id="KW-0472">Membrane</keyword>
<evidence type="ECO:0000256" key="6">
    <source>
        <dbReference type="ARBA" id="ARBA00022989"/>
    </source>
</evidence>
<evidence type="ECO:0000256" key="9">
    <source>
        <dbReference type="SAM" id="Phobius"/>
    </source>
</evidence>
<dbReference type="KEGG" id="dti:Desti_4231"/>
<dbReference type="AlphaFoldDB" id="I4CBC6"/>
<accession>I4CBC6</accession>
<dbReference type="InterPro" id="IPR052157">
    <property type="entry name" value="BCAA_transport_permease"/>
</dbReference>
<keyword evidence="5" id="KW-0029">Amino-acid transport</keyword>
<keyword evidence="2" id="KW-0813">Transport</keyword>
<dbReference type="PANTHER" id="PTHR11795:SF442">
    <property type="entry name" value="ABC TRANSPORTER ATP-BINDING PROTEIN"/>
    <property type="match status" value="1"/>
</dbReference>
<dbReference type="EMBL" id="CP003360">
    <property type="protein sequence ID" value="AFM26867.1"/>
    <property type="molecule type" value="Genomic_DNA"/>
</dbReference>
<evidence type="ECO:0000313" key="10">
    <source>
        <dbReference type="EMBL" id="AFM26867.1"/>
    </source>
</evidence>
<sequence length="340" mass="36666">MGVCRTVLTKRSPRSYCFKNAFAWAISLPVSLRIGVIGKGRSMEFGVNITLSALAQQFVVGLSRTTILFIVSSGLSLVLGVLRIPNLAHGSLYMLGAFLCYSIAVFLGGGPVGFWGAIVLAPLAVALISLVIERGLFCHLYDREHLMLLLFTFSFTLLFQDLVKIVWGSDYRSISAPEVLQGSVPLLGMPFPKYNLFLLIVGPIVAVGLWFLINKTKIGKISRAAAVDREMVAAVGINVSWVFASVFVIGCFLAGLGGALVAPTQNITQGMDHSLIMEAFLIVIIGGLGNIWGALLGALIFGLTDSIGILVWPQFAIVFPYMAVVIVLLFRPKGLLKATW</sequence>
<organism evidence="10 11">
    <name type="scientific">Desulfomonile tiedjei (strain ATCC 49306 / DSM 6799 / DCB-1)</name>
    <dbReference type="NCBI Taxonomy" id="706587"/>
    <lineage>
        <taxon>Bacteria</taxon>
        <taxon>Pseudomonadati</taxon>
        <taxon>Thermodesulfobacteriota</taxon>
        <taxon>Desulfomonilia</taxon>
        <taxon>Desulfomonilales</taxon>
        <taxon>Desulfomonilaceae</taxon>
        <taxon>Desulfomonile</taxon>
    </lineage>
</organism>
<comment type="similarity">
    <text evidence="8">Belongs to the binding-protein-dependent transport system permease family. LivHM subfamily.</text>
</comment>
<feature type="transmembrane region" description="Helical" evidence="9">
    <location>
        <begin position="310"/>
        <end position="330"/>
    </location>
</feature>
<feature type="transmembrane region" description="Helical" evidence="9">
    <location>
        <begin position="279"/>
        <end position="303"/>
    </location>
</feature>
<keyword evidence="3" id="KW-1003">Cell membrane</keyword>
<comment type="subcellular location">
    <subcellularLocation>
        <location evidence="1">Cell membrane</location>
        <topology evidence="1">Multi-pass membrane protein</topology>
    </subcellularLocation>
</comment>
<evidence type="ECO:0000256" key="1">
    <source>
        <dbReference type="ARBA" id="ARBA00004651"/>
    </source>
</evidence>
<dbReference type="PATRIC" id="fig|706587.4.peg.4799"/>
<keyword evidence="4 9" id="KW-0812">Transmembrane</keyword>
<dbReference type="InterPro" id="IPR001851">
    <property type="entry name" value="ABC_transp_permease"/>
</dbReference>
<evidence type="ECO:0000256" key="7">
    <source>
        <dbReference type="ARBA" id="ARBA00023136"/>
    </source>
</evidence>
<feature type="transmembrane region" description="Helical" evidence="9">
    <location>
        <begin position="114"/>
        <end position="133"/>
    </location>
</feature>
<feature type="transmembrane region" description="Helical" evidence="9">
    <location>
        <begin position="194"/>
        <end position="213"/>
    </location>
</feature>
<proteinExistence type="inferred from homology"/>
<keyword evidence="11" id="KW-1185">Reference proteome</keyword>
<evidence type="ECO:0000313" key="11">
    <source>
        <dbReference type="Proteomes" id="UP000006055"/>
    </source>
</evidence>
<gene>
    <name evidence="10" type="ordered locus">Desti_4231</name>
</gene>
<dbReference type="PANTHER" id="PTHR11795">
    <property type="entry name" value="BRANCHED-CHAIN AMINO ACID TRANSPORT SYSTEM PERMEASE PROTEIN LIVH"/>
    <property type="match status" value="1"/>
</dbReference>
<reference evidence="11" key="1">
    <citation type="submission" date="2012-06" db="EMBL/GenBank/DDBJ databases">
        <title>Complete sequence of chromosome of Desulfomonile tiedjei DSM 6799.</title>
        <authorList>
            <person name="Lucas S."/>
            <person name="Copeland A."/>
            <person name="Lapidus A."/>
            <person name="Glavina del Rio T."/>
            <person name="Dalin E."/>
            <person name="Tice H."/>
            <person name="Bruce D."/>
            <person name="Goodwin L."/>
            <person name="Pitluck S."/>
            <person name="Peters L."/>
            <person name="Ovchinnikova G."/>
            <person name="Zeytun A."/>
            <person name="Lu M."/>
            <person name="Kyrpides N."/>
            <person name="Mavromatis K."/>
            <person name="Ivanova N."/>
            <person name="Brettin T."/>
            <person name="Detter J.C."/>
            <person name="Han C."/>
            <person name="Larimer F."/>
            <person name="Land M."/>
            <person name="Hauser L."/>
            <person name="Markowitz V."/>
            <person name="Cheng J.-F."/>
            <person name="Hugenholtz P."/>
            <person name="Woyke T."/>
            <person name="Wu D."/>
            <person name="Spring S."/>
            <person name="Schroeder M."/>
            <person name="Brambilla E."/>
            <person name="Klenk H.-P."/>
            <person name="Eisen J.A."/>
        </authorList>
    </citation>
    <scope>NUCLEOTIDE SEQUENCE [LARGE SCALE GENOMIC DNA]</scope>
    <source>
        <strain evidence="11">ATCC 49306 / DSM 6799 / DCB-1</strain>
    </source>
</reference>
<dbReference type="CDD" id="cd06582">
    <property type="entry name" value="TM_PBP1_LivH_like"/>
    <property type="match status" value="1"/>
</dbReference>
<feature type="transmembrane region" description="Helical" evidence="9">
    <location>
        <begin position="145"/>
        <end position="167"/>
    </location>
</feature>
<dbReference type="GO" id="GO:0005886">
    <property type="term" value="C:plasma membrane"/>
    <property type="evidence" value="ECO:0007669"/>
    <property type="project" value="UniProtKB-SubCell"/>
</dbReference>
<dbReference type="GO" id="GO:0022857">
    <property type="term" value="F:transmembrane transporter activity"/>
    <property type="evidence" value="ECO:0007669"/>
    <property type="project" value="InterPro"/>
</dbReference>
<evidence type="ECO:0000256" key="3">
    <source>
        <dbReference type="ARBA" id="ARBA00022475"/>
    </source>
</evidence>
<protein>
    <submittedName>
        <fullName evidence="10">Branched-chain amino acid ABC-type transport system, permease component</fullName>
    </submittedName>
</protein>
<evidence type="ECO:0000256" key="2">
    <source>
        <dbReference type="ARBA" id="ARBA00022448"/>
    </source>
</evidence>
<feature type="transmembrane region" description="Helical" evidence="9">
    <location>
        <begin position="21"/>
        <end position="38"/>
    </location>
</feature>
<dbReference type="Proteomes" id="UP000006055">
    <property type="component" value="Chromosome"/>
</dbReference>
<dbReference type="HOGENOM" id="CLU_039929_2_1_7"/>